<gene>
    <name evidence="3" type="ORF">E0485_12640</name>
</gene>
<dbReference type="SUPFAM" id="SSF49373">
    <property type="entry name" value="Invasin/intimin cell-adhesion fragments"/>
    <property type="match status" value="6"/>
</dbReference>
<evidence type="ECO:0000313" key="4">
    <source>
        <dbReference type="Proteomes" id="UP000295418"/>
    </source>
</evidence>
<feature type="chain" id="PRO_5020355029" description="SLH domain-containing protein" evidence="1">
    <location>
        <begin position="28"/>
        <end position="1026"/>
    </location>
</feature>
<feature type="domain" description="SLH" evidence="2">
    <location>
        <begin position="960"/>
        <end position="1023"/>
    </location>
</feature>
<keyword evidence="1" id="KW-0732">Signal</keyword>
<dbReference type="PANTHER" id="PTHR43308">
    <property type="entry name" value="OUTER MEMBRANE PROTEIN ALPHA-RELATED"/>
    <property type="match status" value="1"/>
</dbReference>
<keyword evidence="4" id="KW-1185">Reference proteome</keyword>
<dbReference type="EMBL" id="SKFG01000011">
    <property type="protein sequence ID" value="TCZ76825.1"/>
    <property type="molecule type" value="Genomic_DNA"/>
</dbReference>
<protein>
    <recommendedName>
        <fullName evidence="2">SLH domain-containing protein</fullName>
    </recommendedName>
</protein>
<dbReference type="PROSITE" id="PS51272">
    <property type="entry name" value="SLH"/>
    <property type="match status" value="3"/>
</dbReference>
<dbReference type="Gene3D" id="2.60.40.1080">
    <property type="match status" value="9"/>
</dbReference>
<dbReference type="Pfam" id="PF00395">
    <property type="entry name" value="SLH"/>
    <property type="match status" value="3"/>
</dbReference>
<evidence type="ECO:0000259" key="2">
    <source>
        <dbReference type="PROSITE" id="PS51272"/>
    </source>
</evidence>
<dbReference type="InterPro" id="IPR003343">
    <property type="entry name" value="Big_2"/>
</dbReference>
<dbReference type="Pfam" id="PF02368">
    <property type="entry name" value="Big_2"/>
    <property type="match status" value="2"/>
</dbReference>
<sequence length="1026" mass="109957">MRFRKTVWIRTILILIGVFMCSGSALAATTTVSSIQFNESYNQITTTSNITLSVTARYSDSQTAYVSSRDVEWISSDNNIASVSNGIVSFTGQNGKVTIYATYQNKTTSLNLNVNIAKTVSNLVINDGQALTYSNNSTPMQVTAYYTDGTSDDIRSGLTWSSSDNTIAYLSGSYAYFTGKNGSVTLTANYGGKSSSVSTYVYNQSSYSSIKINEANLNYTSKPKSVQLTVDGIYPNNKTERIYSGIVWKVINPTNDAVATISQSGQLTFTGVNGSVTIIAEFGGSSATITATLNAPKALASLILNNDNPLSYTTDPVSLTVLGQYSDGTMMNVDNQEVSWLSNNPSVATVDQDGVVKFTGRNGSVTITGQIGNVSGSVTATVNNKASSLMIESVSPFIYGTNPIQLRVKDGSKYLNNAVWSSLDPTVATISPNGTVSFTGKNGVATINATFGDKTASISTVVNFSVSSVNIKETALTFSKIPLQLTAEAEMLDGHIQELSTAGWSSSDNSIATVSNTGLVKFTGKNGKVKITVQYGDREDSITTDVVNEFALQNIRIDEGIFYSSSPVTLTLTGVQANGKTEQIRGMDAKWTSSDLNKATISNGVVTYTGNEGWVTITAKYNGMTTEQSAYVSKALSIKSLRINEELTYTLNPVTLSLTATLPDGKTKEITASEAVWTSNDLSIADVSSNGIVKFKGKDGPVTITASYGNQKATVYVNVKGAITVESIKINELLKYSKTPITLTVDVTDTKGNKADVQSSSFEWKTSNASIAKVDKGVVTFTGIVGQVTITATLGGKTATVSGYISPNAGQGPFMTNVINNDTLETNMLKKIRSTNPLSSIPNYTDTSSHWANRQIKIGRKLDLITGYADDTFKPNQNITRGDFVIMLTRVFDIQPTTNRNTVFKDITNNAAKDAIITLNNLGIIGGYEDQTFRPDRQITRAEVVVILNKLVNVSQIPKSTNSKFTDISKHWAAESIKNIADIGLLSGRGDGTFAPSDNTTRAEAVFLLLRTLSLNPSINAALEEL</sequence>
<dbReference type="InterPro" id="IPR001119">
    <property type="entry name" value="SLH_dom"/>
</dbReference>
<dbReference type="Proteomes" id="UP000295418">
    <property type="component" value="Unassembled WGS sequence"/>
</dbReference>
<comment type="caution">
    <text evidence="3">The sequence shown here is derived from an EMBL/GenBank/DDBJ whole genome shotgun (WGS) entry which is preliminary data.</text>
</comment>
<evidence type="ECO:0000256" key="1">
    <source>
        <dbReference type="SAM" id="SignalP"/>
    </source>
</evidence>
<dbReference type="SMART" id="SM00635">
    <property type="entry name" value="BID_2"/>
    <property type="match status" value="9"/>
</dbReference>
<name>A0A4R4EFG4_9BACL</name>
<organism evidence="3 4">
    <name type="scientific">Paenibacillus albiflavus</name>
    <dbReference type="NCBI Taxonomy" id="2545760"/>
    <lineage>
        <taxon>Bacteria</taxon>
        <taxon>Bacillati</taxon>
        <taxon>Bacillota</taxon>
        <taxon>Bacilli</taxon>
        <taxon>Bacillales</taxon>
        <taxon>Paenibacillaceae</taxon>
        <taxon>Paenibacillus</taxon>
    </lineage>
</organism>
<feature type="signal peptide" evidence="1">
    <location>
        <begin position="1"/>
        <end position="27"/>
    </location>
</feature>
<dbReference type="RefSeq" id="WP_132418413.1">
    <property type="nucleotide sequence ID" value="NZ_SKFG01000011.1"/>
</dbReference>
<reference evidence="3 4" key="1">
    <citation type="submission" date="2019-03" db="EMBL/GenBank/DDBJ databases">
        <authorList>
            <person name="Kim M.K.M."/>
        </authorList>
    </citation>
    <scope>NUCLEOTIDE SEQUENCE [LARGE SCALE GENOMIC DNA]</scope>
    <source>
        <strain evidence="3 4">18JY21-1</strain>
    </source>
</reference>
<dbReference type="AlphaFoldDB" id="A0A4R4EFG4"/>
<proteinExistence type="predicted"/>
<evidence type="ECO:0000313" key="3">
    <source>
        <dbReference type="EMBL" id="TCZ76825.1"/>
    </source>
</evidence>
<dbReference type="OrthoDB" id="2348975at2"/>
<dbReference type="InterPro" id="IPR008964">
    <property type="entry name" value="Invasin/intimin_cell_adhesion"/>
</dbReference>
<feature type="domain" description="SLH" evidence="2">
    <location>
        <begin position="839"/>
        <end position="902"/>
    </location>
</feature>
<feature type="domain" description="SLH" evidence="2">
    <location>
        <begin position="903"/>
        <end position="959"/>
    </location>
</feature>
<accession>A0A4R4EFG4</accession>
<dbReference type="InterPro" id="IPR051465">
    <property type="entry name" value="Cell_Envelope_Struct_Comp"/>
</dbReference>